<dbReference type="GO" id="GO:0016787">
    <property type="term" value="F:hydrolase activity"/>
    <property type="evidence" value="ECO:0007669"/>
    <property type="project" value="UniProtKB-KW"/>
</dbReference>
<dbReference type="Gene3D" id="3.40.50.1820">
    <property type="entry name" value="alpha/beta hydrolase"/>
    <property type="match status" value="1"/>
</dbReference>
<feature type="active site" evidence="3">
    <location>
        <position position="123"/>
    </location>
</feature>
<evidence type="ECO:0000313" key="5">
    <source>
        <dbReference type="EMBL" id="UMB72345.1"/>
    </source>
</evidence>
<dbReference type="InterPro" id="IPR013094">
    <property type="entry name" value="AB_hydrolase_3"/>
</dbReference>
<dbReference type="InterPro" id="IPR050300">
    <property type="entry name" value="GDXG_lipolytic_enzyme"/>
</dbReference>
<accession>A0ABY3VUP5</accession>
<comment type="similarity">
    <text evidence="1">Belongs to the 'GDXG' lipolytic enzyme family.</text>
</comment>
<organism evidence="5 6">
    <name type="scientific">Mycobacterium paraterrae</name>
    <dbReference type="NCBI Taxonomy" id="577492"/>
    <lineage>
        <taxon>Bacteria</taxon>
        <taxon>Bacillati</taxon>
        <taxon>Actinomycetota</taxon>
        <taxon>Actinomycetes</taxon>
        <taxon>Mycobacteriales</taxon>
        <taxon>Mycobacteriaceae</taxon>
        <taxon>Mycobacterium</taxon>
    </lineage>
</organism>
<evidence type="ECO:0000256" key="1">
    <source>
        <dbReference type="ARBA" id="ARBA00010515"/>
    </source>
</evidence>
<keyword evidence="2 5" id="KW-0378">Hydrolase</keyword>
<dbReference type="InterPro" id="IPR033140">
    <property type="entry name" value="Lipase_GDXG_put_SER_AS"/>
</dbReference>
<dbReference type="PROSITE" id="PS01174">
    <property type="entry name" value="LIPASE_GDXG_SER"/>
    <property type="match status" value="1"/>
</dbReference>
<dbReference type="EMBL" id="CP092488">
    <property type="protein sequence ID" value="UMB72345.1"/>
    <property type="molecule type" value="Genomic_DNA"/>
</dbReference>
<dbReference type="Proteomes" id="UP001055336">
    <property type="component" value="Chromosome"/>
</dbReference>
<name>A0ABY3VUP5_9MYCO</name>
<dbReference type="PANTHER" id="PTHR48081:SF30">
    <property type="entry name" value="ACETYL-HYDROLASE LIPR-RELATED"/>
    <property type="match status" value="1"/>
</dbReference>
<evidence type="ECO:0000313" key="6">
    <source>
        <dbReference type="Proteomes" id="UP001055336"/>
    </source>
</evidence>
<evidence type="ECO:0000256" key="3">
    <source>
        <dbReference type="PROSITE-ProRule" id="PRU10038"/>
    </source>
</evidence>
<gene>
    <name evidence="5" type="ORF">MKK62_15685</name>
</gene>
<proteinExistence type="inferred from homology"/>
<dbReference type="PANTHER" id="PTHR48081">
    <property type="entry name" value="AB HYDROLASE SUPERFAMILY PROTEIN C4A8.06C"/>
    <property type="match status" value="1"/>
</dbReference>
<sequence>MLARLRPVADYAIARSSPPVPGTRVLPGPAGVPGEWVWPPGARRDVGVVLVLHGSGYLICSARTHRGFASRVAKYAGMPAFVIDYRLAPEHPFPAAEDDAVVAYRWLLDNGHDPMRIVVAGDSAGGHLAVGLALRAKSEGLPLPAGLALFGPLIDPAYRASIADPRTRRQPLDPRAAARAVALYVGDFDPADPRLCLLNADLADLPPTQVHYGSREVMRADAEAFAKLVRETGGLCDEVLWPGLMHGYWLWPRHDDGSLQSLKTAGEFLRTAVAQS</sequence>
<dbReference type="SUPFAM" id="SSF53474">
    <property type="entry name" value="alpha/beta-Hydrolases"/>
    <property type="match status" value="1"/>
</dbReference>
<reference evidence="5" key="1">
    <citation type="submission" date="2022-08" db="EMBL/GenBank/DDBJ databases">
        <title>Whole genome sequencing of non-tuberculosis mycobacteria type-strains.</title>
        <authorList>
            <person name="Igarashi Y."/>
            <person name="Osugi A."/>
            <person name="Mitarai S."/>
        </authorList>
    </citation>
    <scope>NUCLEOTIDE SEQUENCE</scope>
    <source>
        <strain evidence="5">DSM 45127</strain>
    </source>
</reference>
<dbReference type="InterPro" id="IPR029058">
    <property type="entry name" value="AB_hydrolase_fold"/>
</dbReference>
<keyword evidence="6" id="KW-1185">Reference proteome</keyword>
<feature type="domain" description="Alpha/beta hydrolase fold-3" evidence="4">
    <location>
        <begin position="49"/>
        <end position="249"/>
    </location>
</feature>
<protein>
    <submittedName>
        <fullName evidence="5">Alpha/beta hydrolase</fullName>
    </submittedName>
</protein>
<dbReference type="Pfam" id="PF07859">
    <property type="entry name" value="Abhydrolase_3"/>
    <property type="match status" value="1"/>
</dbReference>
<evidence type="ECO:0000259" key="4">
    <source>
        <dbReference type="Pfam" id="PF07859"/>
    </source>
</evidence>
<evidence type="ECO:0000256" key="2">
    <source>
        <dbReference type="ARBA" id="ARBA00022801"/>
    </source>
</evidence>